<feature type="region of interest" description="Disordered" evidence="7">
    <location>
        <begin position="172"/>
        <end position="215"/>
    </location>
</feature>
<evidence type="ECO:0000256" key="4">
    <source>
        <dbReference type="ARBA" id="ARBA00022833"/>
    </source>
</evidence>
<accession>A0A8B7YS88</accession>
<dbReference type="InterPro" id="IPR018200">
    <property type="entry name" value="USP_CS"/>
</dbReference>
<keyword evidence="2" id="KW-0479">Metal-binding</keyword>
<evidence type="ECO:0000313" key="10">
    <source>
        <dbReference type="Proteomes" id="UP000694845"/>
    </source>
</evidence>
<dbReference type="PANTHER" id="PTHR21646">
    <property type="entry name" value="UBIQUITIN CARBOXYL-TERMINAL HYDROLASE"/>
    <property type="match status" value="1"/>
</dbReference>
<dbReference type="KEGG" id="aplc:110981197"/>
<dbReference type="PROSITE" id="PS50271">
    <property type="entry name" value="ZF_UBP"/>
    <property type="match status" value="1"/>
</dbReference>
<keyword evidence="6" id="KW-0788">Thiol protease</keyword>
<evidence type="ECO:0000256" key="6">
    <source>
        <dbReference type="RuleBase" id="RU366025"/>
    </source>
</evidence>
<dbReference type="GO" id="GO:0004843">
    <property type="term" value="F:cysteine-type deubiquitinase activity"/>
    <property type="evidence" value="ECO:0007669"/>
    <property type="project" value="UniProtKB-UniRule"/>
</dbReference>
<dbReference type="RefSeq" id="XP_022094250.1">
    <property type="nucleotide sequence ID" value="XM_022238558.1"/>
</dbReference>
<dbReference type="Pfam" id="PF00443">
    <property type="entry name" value="UCH"/>
    <property type="match status" value="1"/>
</dbReference>
<dbReference type="InterPro" id="IPR001394">
    <property type="entry name" value="Peptidase_C19_UCH"/>
</dbReference>
<organism evidence="10 12">
    <name type="scientific">Acanthaster planci</name>
    <name type="common">Crown-of-thorns starfish</name>
    <dbReference type="NCBI Taxonomy" id="133434"/>
    <lineage>
        <taxon>Eukaryota</taxon>
        <taxon>Metazoa</taxon>
        <taxon>Echinodermata</taxon>
        <taxon>Eleutherozoa</taxon>
        <taxon>Asterozoa</taxon>
        <taxon>Asteroidea</taxon>
        <taxon>Valvatacea</taxon>
        <taxon>Valvatida</taxon>
        <taxon>Acanthasteridae</taxon>
        <taxon>Acanthaster</taxon>
    </lineage>
</organism>
<protein>
    <recommendedName>
        <fullName evidence="6">Ubiquitin carboxyl-terminal hydrolase</fullName>
        <ecNumber evidence="6">3.4.19.12</ecNumber>
    </recommendedName>
</protein>
<dbReference type="InterPro" id="IPR013083">
    <property type="entry name" value="Znf_RING/FYVE/PHD"/>
</dbReference>
<evidence type="ECO:0000259" key="9">
    <source>
        <dbReference type="PROSITE" id="PS50271"/>
    </source>
</evidence>
<keyword evidence="6" id="KW-0833">Ubl conjugation pathway</keyword>
<dbReference type="GO" id="GO:0008270">
    <property type="term" value="F:zinc ion binding"/>
    <property type="evidence" value="ECO:0007669"/>
    <property type="project" value="UniProtKB-KW"/>
</dbReference>
<name>A0A8B7YS88_ACAPL</name>
<keyword evidence="4" id="KW-0862">Zinc</keyword>
<evidence type="ECO:0000256" key="1">
    <source>
        <dbReference type="ARBA" id="ARBA00000707"/>
    </source>
</evidence>
<feature type="domain" description="USP" evidence="8">
    <location>
        <begin position="234"/>
        <end position="645"/>
    </location>
</feature>
<evidence type="ECO:0000313" key="11">
    <source>
        <dbReference type="RefSeq" id="XP_022094250.1"/>
    </source>
</evidence>
<keyword evidence="10" id="KW-1185">Reference proteome</keyword>
<dbReference type="Proteomes" id="UP000694845">
    <property type="component" value="Unplaced"/>
</dbReference>
<evidence type="ECO:0000256" key="5">
    <source>
        <dbReference type="PROSITE-ProRule" id="PRU00502"/>
    </source>
</evidence>
<dbReference type="RefSeq" id="XP_022094251.1">
    <property type="nucleotide sequence ID" value="XM_022238559.1"/>
</dbReference>
<evidence type="ECO:0000256" key="2">
    <source>
        <dbReference type="ARBA" id="ARBA00022723"/>
    </source>
</evidence>
<dbReference type="OrthoDB" id="21192at2759"/>
<dbReference type="OMA" id="RYQCNGK"/>
<dbReference type="GO" id="GO:0006508">
    <property type="term" value="P:proteolysis"/>
    <property type="evidence" value="ECO:0007669"/>
    <property type="project" value="UniProtKB-KW"/>
</dbReference>
<comment type="catalytic activity">
    <reaction evidence="1 6">
        <text>Thiol-dependent hydrolysis of ester, thioester, amide, peptide and isopeptide bonds formed by the C-terminal Gly of ubiquitin (a 76-residue protein attached to proteins as an intracellular targeting signal).</text>
        <dbReference type="EC" id="3.4.19.12"/>
    </reaction>
</comment>
<dbReference type="InterPro" id="IPR038765">
    <property type="entry name" value="Papain-like_cys_pep_sf"/>
</dbReference>
<dbReference type="InterPro" id="IPR001607">
    <property type="entry name" value="Znf_UBP"/>
</dbReference>
<keyword evidence="6" id="KW-0645">Protease</keyword>
<dbReference type="Gene3D" id="3.30.40.10">
    <property type="entry name" value="Zinc/RING finger domain, C3HC4 (zinc finger)"/>
    <property type="match status" value="1"/>
</dbReference>
<comment type="similarity">
    <text evidence="6">Belongs to the peptidase C19 family.</text>
</comment>
<dbReference type="GeneID" id="110981197"/>
<feature type="domain" description="UBP-type" evidence="9">
    <location>
        <begin position="2"/>
        <end position="99"/>
    </location>
</feature>
<reference evidence="11 12" key="1">
    <citation type="submission" date="2025-04" db="UniProtKB">
        <authorList>
            <consortium name="RefSeq"/>
        </authorList>
    </citation>
    <scope>IDENTIFICATION</scope>
</reference>
<dbReference type="Pfam" id="PF02148">
    <property type="entry name" value="zf-UBP"/>
    <property type="match status" value="1"/>
</dbReference>
<proteinExistence type="inferred from homology"/>
<evidence type="ECO:0000256" key="7">
    <source>
        <dbReference type="SAM" id="MobiDB-lite"/>
    </source>
</evidence>
<dbReference type="AlphaFoldDB" id="A0A8B7YS88"/>
<sequence>MDKCVHIKKLRVTHNHSVFNPQKWLCKVCGTTESVWACLSCTNVACGRYNEEHALRHFQESKHPLAIEVNDRYVFCYECDDYILNDNAPGDLKLLRTTLDAITKQTLYESQTRSGRRLLRALSVDTGEQIKHRRQESLTWEDKGHTALVHRRLVLLSYVFLPWKQFVHGNKVTGQKPKPARIPQKRTRNTKTAKERDTPWAQGEAESGSKRRRLDDLRTQEVKRKWTALTPGVTGLRNLGNTCYMNSILQVLGHLHQFRECFLHLELNLRPLTSSQSVPGTRRQMEYMRQTTIECFEEVQKPKGGMRSKGRILRQPGTSYGGLSGGADETMDPSKYKDPRTVGNIFPLCHELHVLYRVMWSGKWAIVSPHAILSSVWRLIPSFRGYSQQDAQEFLCEFLDKIHTELQCVALSPLVRIASGASVPTKDIIGQSFEGGLVSQVTCLQCLQKSNTFEPLGDLSLEFPERYQFSEWRTSLSESNCHLTEMLAKFTEREHLGRVYSCECCNGRRRNAAAKPEVRTDATKRLLLTKLPLVLRLHLKRFRWCGRNHREKINVHVNFEEELNMRPYCYVGKEDESRLTNEDFVYDLTNVVVHHGRGFGSGHYTAYCWNSVGGFWVHCNDARLELCSIEDVTACQAYILFYTKRTSTVAHVGQPRDSTTEEDEVDGPSRPVRKRRFTL</sequence>
<evidence type="ECO:0000259" key="8">
    <source>
        <dbReference type="PROSITE" id="PS50235"/>
    </source>
</evidence>
<evidence type="ECO:0000313" key="12">
    <source>
        <dbReference type="RefSeq" id="XP_022094251.1"/>
    </source>
</evidence>
<dbReference type="Gene3D" id="3.90.70.10">
    <property type="entry name" value="Cysteine proteinases"/>
    <property type="match status" value="1"/>
</dbReference>
<keyword evidence="6" id="KW-0378">Hydrolase</keyword>
<dbReference type="EC" id="3.4.19.12" evidence="6"/>
<gene>
    <name evidence="11 12" type="primary">LOC110981197</name>
</gene>
<feature type="region of interest" description="Disordered" evidence="7">
    <location>
        <begin position="651"/>
        <end position="671"/>
    </location>
</feature>
<dbReference type="SMART" id="SM00290">
    <property type="entry name" value="ZnF_UBP"/>
    <property type="match status" value="1"/>
</dbReference>
<evidence type="ECO:0000256" key="3">
    <source>
        <dbReference type="ARBA" id="ARBA00022771"/>
    </source>
</evidence>
<dbReference type="PROSITE" id="PS50235">
    <property type="entry name" value="USP_3"/>
    <property type="match status" value="1"/>
</dbReference>
<dbReference type="SUPFAM" id="SSF57850">
    <property type="entry name" value="RING/U-box"/>
    <property type="match status" value="1"/>
</dbReference>
<dbReference type="PROSITE" id="PS00973">
    <property type="entry name" value="USP_2"/>
    <property type="match status" value="1"/>
</dbReference>
<keyword evidence="3 5" id="KW-0863">Zinc-finger</keyword>
<dbReference type="InterPro" id="IPR050185">
    <property type="entry name" value="Ub_carboxyl-term_hydrolase"/>
</dbReference>
<dbReference type="PROSITE" id="PS00972">
    <property type="entry name" value="USP_1"/>
    <property type="match status" value="1"/>
</dbReference>
<dbReference type="GO" id="GO:0016579">
    <property type="term" value="P:protein deubiquitination"/>
    <property type="evidence" value="ECO:0007669"/>
    <property type="project" value="InterPro"/>
</dbReference>
<dbReference type="PANTHER" id="PTHR21646:SF5">
    <property type="entry name" value="UBIQUITIN CARBOXYL-TERMINAL HYDROLASE-RELATED"/>
    <property type="match status" value="1"/>
</dbReference>
<dbReference type="InterPro" id="IPR028889">
    <property type="entry name" value="USP"/>
</dbReference>
<dbReference type="SUPFAM" id="SSF54001">
    <property type="entry name" value="Cysteine proteinases"/>
    <property type="match status" value="1"/>
</dbReference>